<dbReference type="Proteomes" id="UP001204562">
    <property type="component" value="Unassembled WGS sequence"/>
</dbReference>
<dbReference type="GO" id="GO:1904047">
    <property type="term" value="F:S-adenosyl-L-methionine binding"/>
    <property type="evidence" value="ECO:0007669"/>
    <property type="project" value="TreeGrafter"/>
</dbReference>
<dbReference type="GO" id="GO:0032259">
    <property type="term" value="P:methylation"/>
    <property type="evidence" value="ECO:0007669"/>
    <property type="project" value="UniProtKB-KW"/>
</dbReference>
<gene>
    <name evidence="4" type="ORF">NE579_07365</name>
</gene>
<evidence type="ECO:0000256" key="1">
    <source>
        <dbReference type="ARBA" id="ARBA00022603"/>
    </source>
</evidence>
<reference evidence="4" key="1">
    <citation type="submission" date="2022-06" db="EMBL/GenBank/DDBJ databases">
        <title>Isolation of gut microbiota from human fecal samples.</title>
        <authorList>
            <person name="Pamer E.G."/>
            <person name="Barat B."/>
            <person name="Waligurski E."/>
            <person name="Medina S."/>
            <person name="Paddock L."/>
            <person name="Mostad J."/>
        </authorList>
    </citation>
    <scope>NUCLEOTIDE SEQUENCE</scope>
    <source>
        <strain evidence="4">DFI.9.91</strain>
    </source>
</reference>
<accession>A0AAW5JN35</accession>
<comment type="caution">
    <text evidence="4">The sequence shown here is derived from an EMBL/GenBank/DDBJ whole genome shotgun (WGS) entry which is preliminary data.</text>
</comment>
<evidence type="ECO:0000313" key="5">
    <source>
        <dbReference type="Proteomes" id="UP001204562"/>
    </source>
</evidence>
<sequence length="318" mass="37421">MGNKSAILHILYALFPLKYGRFIDVFGGSGSVLLGKPTVDAFEVYNDFDRNLVNLFRCMKERTMATIRELGFCNLNSREDFIAIRRFFEHEQFHDKYLSEELKLTEIMLPPPEAAELKELRLRITEDYDVRRAAMFLKLLRNSYSSSGKSFASQPFDIRKLFGLIGELENRMANVVVENQDFETLIRHYDRPDAFFYADPPYLSTEDMYEVGFGRDDHVRLRKTLGEIKGKFLLSYNDCPEIRELYEGFAIFDFSRAHSMAQRYEAGKEFKELLIANYDYFEREKAKSMQLTLFDVFGDEHYDYEKILKECVMSCKIR</sequence>
<proteinExistence type="predicted"/>
<dbReference type="PANTHER" id="PTHR30481">
    <property type="entry name" value="DNA ADENINE METHYLASE"/>
    <property type="match status" value="1"/>
</dbReference>
<dbReference type="InterPro" id="IPR012327">
    <property type="entry name" value="MeTrfase_D12"/>
</dbReference>
<dbReference type="EMBL" id="JANFYS010000013">
    <property type="protein sequence ID" value="MCQ4770280.1"/>
    <property type="molecule type" value="Genomic_DNA"/>
</dbReference>
<dbReference type="RefSeq" id="WP_256303773.1">
    <property type="nucleotide sequence ID" value="NZ_JANFYS010000013.1"/>
</dbReference>
<dbReference type="SUPFAM" id="SSF53335">
    <property type="entry name" value="S-adenosyl-L-methionine-dependent methyltransferases"/>
    <property type="match status" value="1"/>
</dbReference>
<protein>
    <submittedName>
        <fullName evidence="4">DNA adenine methylase</fullName>
    </submittedName>
</protein>
<dbReference type="GO" id="GO:0009307">
    <property type="term" value="P:DNA restriction-modification system"/>
    <property type="evidence" value="ECO:0007669"/>
    <property type="project" value="InterPro"/>
</dbReference>
<organism evidence="4 5">
    <name type="scientific">Intestinimonas massiliensis</name>
    <name type="common">ex Afouda et al. 2020</name>
    <dbReference type="NCBI Taxonomy" id="1673721"/>
    <lineage>
        <taxon>Bacteria</taxon>
        <taxon>Bacillati</taxon>
        <taxon>Bacillota</taxon>
        <taxon>Clostridia</taxon>
        <taxon>Eubacteriales</taxon>
        <taxon>Intestinimonas</taxon>
    </lineage>
</organism>
<evidence type="ECO:0000313" key="4">
    <source>
        <dbReference type="EMBL" id="MCQ4770280.1"/>
    </source>
</evidence>
<evidence type="ECO:0000256" key="2">
    <source>
        <dbReference type="ARBA" id="ARBA00022679"/>
    </source>
</evidence>
<dbReference type="PRINTS" id="PR00505">
    <property type="entry name" value="D12N6MTFRASE"/>
</dbReference>
<dbReference type="AlphaFoldDB" id="A0AAW5JN35"/>
<dbReference type="GO" id="GO:0043565">
    <property type="term" value="F:sequence-specific DNA binding"/>
    <property type="evidence" value="ECO:0007669"/>
    <property type="project" value="TreeGrafter"/>
</dbReference>
<evidence type="ECO:0000256" key="3">
    <source>
        <dbReference type="ARBA" id="ARBA00022691"/>
    </source>
</evidence>
<dbReference type="GO" id="GO:0009007">
    <property type="term" value="F:site-specific DNA-methyltransferase (adenine-specific) activity"/>
    <property type="evidence" value="ECO:0007669"/>
    <property type="project" value="UniProtKB-EC"/>
</dbReference>
<dbReference type="InterPro" id="IPR029063">
    <property type="entry name" value="SAM-dependent_MTases_sf"/>
</dbReference>
<dbReference type="GO" id="GO:0006298">
    <property type="term" value="P:mismatch repair"/>
    <property type="evidence" value="ECO:0007669"/>
    <property type="project" value="TreeGrafter"/>
</dbReference>
<dbReference type="Pfam" id="PF02086">
    <property type="entry name" value="MethyltransfD12"/>
    <property type="match status" value="1"/>
</dbReference>
<keyword evidence="2" id="KW-0808">Transferase</keyword>
<name>A0AAW5JN35_9FIRM</name>
<keyword evidence="3" id="KW-0949">S-adenosyl-L-methionine</keyword>
<keyword evidence="1 4" id="KW-0489">Methyltransferase</keyword>
<dbReference type="Gene3D" id="3.40.50.150">
    <property type="entry name" value="Vaccinia Virus protein VP39"/>
    <property type="match status" value="2"/>
</dbReference>